<dbReference type="AlphaFoldDB" id="A0A0N5B3W6"/>
<dbReference type="SUPFAM" id="SSF57756">
    <property type="entry name" value="Retrovirus zinc finger-like domains"/>
    <property type="match status" value="1"/>
</dbReference>
<dbReference type="GO" id="GO:0003676">
    <property type="term" value="F:nucleic acid binding"/>
    <property type="evidence" value="ECO:0007669"/>
    <property type="project" value="InterPro"/>
</dbReference>
<evidence type="ECO:0000313" key="2">
    <source>
        <dbReference type="WBParaSite" id="SPAL_0000076600.1"/>
    </source>
</evidence>
<dbReference type="WBParaSite" id="SPAL_0000076600.1">
    <property type="protein sequence ID" value="SPAL_0000076600.1"/>
    <property type="gene ID" value="SPAL_0000076600"/>
</dbReference>
<keyword evidence="1" id="KW-1185">Reference proteome</keyword>
<protein>
    <submittedName>
        <fullName evidence="2">CCHC-type domain-containing protein</fullName>
    </submittedName>
</protein>
<dbReference type="Proteomes" id="UP000046392">
    <property type="component" value="Unplaced"/>
</dbReference>
<accession>A0A0N5B3W6</accession>
<dbReference type="GO" id="GO:0008270">
    <property type="term" value="F:zinc ion binding"/>
    <property type="evidence" value="ECO:0007669"/>
    <property type="project" value="InterPro"/>
</dbReference>
<dbReference type="Gene3D" id="4.10.60.10">
    <property type="entry name" value="Zinc finger, CCHC-type"/>
    <property type="match status" value="1"/>
</dbReference>
<evidence type="ECO:0000313" key="1">
    <source>
        <dbReference type="Proteomes" id="UP000046392"/>
    </source>
</evidence>
<organism evidence="1 2">
    <name type="scientific">Strongyloides papillosus</name>
    <name type="common">Intestinal threadworm</name>
    <dbReference type="NCBI Taxonomy" id="174720"/>
    <lineage>
        <taxon>Eukaryota</taxon>
        <taxon>Metazoa</taxon>
        <taxon>Ecdysozoa</taxon>
        <taxon>Nematoda</taxon>
        <taxon>Chromadorea</taxon>
        <taxon>Rhabditida</taxon>
        <taxon>Tylenchina</taxon>
        <taxon>Panagrolaimomorpha</taxon>
        <taxon>Strongyloidoidea</taxon>
        <taxon>Strongyloididae</taxon>
        <taxon>Strongyloides</taxon>
    </lineage>
</organism>
<name>A0A0N5B3W6_STREA</name>
<sequence length="247" mass="28974">MSSSVVNQELTPCVTMPMFTINDDFISWEQRFKLYCDIYNIEGDQKRIQLLFLMDNQVAYILNVNQLLKAEYEAISKFLCENFNRNYDADDAILELDSLTDSKIENIEDLDIAFKKIDELVEIGYAKSSHEIRRNIKISRLSRILPKAVDNSYLNSKLPTFYRAKIMAKILWKEVLENEDIKTDKTFGHHYNELCGPINQKSGGKLISVKCNYCKEYGHMKYSCPRKRKTYKSGGHMKTTYRYSRNY</sequence>
<proteinExistence type="predicted"/>
<dbReference type="InterPro" id="IPR036875">
    <property type="entry name" value="Znf_CCHC_sf"/>
</dbReference>
<reference evidence="2" key="1">
    <citation type="submission" date="2017-02" db="UniProtKB">
        <authorList>
            <consortium name="WormBaseParasite"/>
        </authorList>
    </citation>
    <scope>IDENTIFICATION</scope>
</reference>